<name>A0A6J7IZF8_9ZZZZ</name>
<dbReference type="Gene3D" id="1.20.5.300">
    <property type="match status" value="1"/>
</dbReference>
<feature type="compositionally biased region" description="Basic residues" evidence="2">
    <location>
        <begin position="127"/>
        <end position="138"/>
    </location>
</feature>
<gene>
    <name evidence="3" type="ORF">UFOPK3674_01508</name>
</gene>
<keyword evidence="1" id="KW-0175">Coiled coil</keyword>
<proteinExistence type="predicted"/>
<feature type="region of interest" description="Disordered" evidence="2">
    <location>
        <begin position="121"/>
        <end position="158"/>
    </location>
</feature>
<feature type="compositionally biased region" description="Low complexity" evidence="2">
    <location>
        <begin position="139"/>
        <end position="158"/>
    </location>
</feature>
<reference evidence="3" key="1">
    <citation type="submission" date="2020-05" db="EMBL/GenBank/DDBJ databases">
        <authorList>
            <person name="Chiriac C."/>
            <person name="Salcher M."/>
            <person name="Ghai R."/>
            <person name="Kavagutti S V."/>
        </authorList>
    </citation>
    <scope>NUCLEOTIDE SEQUENCE</scope>
</reference>
<sequence>MTDEQQQCDGLRERLTRSGEEALGRIAQDLLENPVVIGTITRAFAARERATQAQEVAMSALNLPSAADLERLTRRLRSVGQRLEGIEESLDRLEERIQRSSGGAVSERLDALAAQLANLEKSLTKRPAAKRPAAKKPAARAAKPAAPATPSAEPPTAA</sequence>
<evidence type="ECO:0000313" key="3">
    <source>
        <dbReference type="EMBL" id="CAB4936463.1"/>
    </source>
</evidence>
<protein>
    <submittedName>
        <fullName evidence="3">Unannotated protein</fullName>
    </submittedName>
</protein>
<evidence type="ECO:0000256" key="2">
    <source>
        <dbReference type="SAM" id="MobiDB-lite"/>
    </source>
</evidence>
<organism evidence="3">
    <name type="scientific">freshwater metagenome</name>
    <dbReference type="NCBI Taxonomy" id="449393"/>
    <lineage>
        <taxon>unclassified sequences</taxon>
        <taxon>metagenomes</taxon>
        <taxon>ecological metagenomes</taxon>
    </lineage>
</organism>
<feature type="coiled-coil region" evidence="1">
    <location>
        <begin position="69"/>
        <end position="103"/>
    </location>
</feature>
<dbReference type="EMBL" id="CAFBMX010000007">
    <property type="protein sequence ID" value="CAB4936463.1"/>
    <property type="molecule type" value="Genomic_DNA"/>
</dbReference>
<dbReference type="AlphaFoldDB" id="A0A6J7IZF8"/>
<evidence type="ECO:0000256" key="1">
    <source>
        <dbReference type="SAM" id="Coils"/>
    </source>
</evidence>
<accession>A0A6J7IZF8</accession>